<keyword evidence="3 8" id="KW-0547">Nucleotide-binding</keyword>
<dbReference type="GO" id="GO:0008270">
    <property type="term" value="F:zinc ion binding"/>
    <property type="evidence" value="ECO:0007669"/>
    <property type="project" value="UniProtKB-KW"/>
</dbReference>
<dbReference type="Pfam" id="PF13450">
    <property type="entry name" value="NAD_binding_8"/>
    <property type="match status" value="1"/>
</dbReference>
<dbReference type="Gene3D" id="3.30.40.10">
    <property type="entry name" value="Zinc/RING finger domain, C3HC4 (zinc finger)"/>
    <property type="match status" value="1"/>
</dbReference>
<evidence type="ECO:0000256" key="1">
    <source>
        <dbReference type="ARBA" id="ARBA00012551"/>
    </source>
</evidence>
<evidence type="ECO:0000259" key="10">
    <source>
        <dbReference type="PROSITE" id="PS50051"/>
    </source>
</evidence>
<dbReference type="Gene3D" id="2.20.28.10">
    <property type="match status" value="1"/>
</dbReference>
<feature type="region of interest" description="Disordered" evidence="9">
    <location>
        <begin position="1405"/>
        <end position="1432"/>
    </location>
</feature>
<keyword evidence="6 8" id="KW-0067">ATP-binding</keyword>
<dbReference type="InterPro" id="IPR036188">
    <property type="entry name" value="FAD/NAD-bd_sf"/>
</dbReference>
<dbReference type="Pfam" id="PF17855">
    <property type="entry name" value="MCM_lid"/>
    <property type="match status" value="1"/>
</dbReference>
<proteinExistence type="inferred from homology"/>
<dbReference type="GO" id="GO:0003697">
    <property type="term" value="F:single-stranded DNA binding"/>
    <property type="evidence" value="ECO:0007669"/>
    <property type="project" value="TreeGrafter"/>
</dbReference>
<evidence type="ECO:0000256" key="2">
    <source>
        <dbReference type="ARBA" id="ARBA00022723"/>
    </source>
</evidence>
<dbReference type="InterPro" id="IPR033762">
    <property type="entry name" value="MCM_OB"/>
</dbReference>
<dbReference type="InterPro" id="IPR031327">
    <property type="entry name" value="MCM"/>
</dbReference>
<keyword evidence="4" id="KW-0863">Zinc-finger</keyword>
<dbReference type="Gene3D" id="3.90.660.10">
    <property type="match status" value="1"/>
</dbReference>
<comment type="similarity">
    <text evidence="8">Belongs to the MCM family.</text>
</comment>
<feature type="domain" description="MCM C-terminal AAA(+) ATPase" evidence="10">
    <location>
        <begin position="437"/>
        <end position="643"/>
    </location>
</feature>
<dbReference type="InterPro" id="IPR041562">
    <property type="entry name" value="MCM_lid"/>
</dbReference>
<protein>
    <recommendedName>
        <fullName evidence="1">DNA helicase</fullName>
        <ecNumber evidence="1">3.6.4.12</ecNumber>
    </recommendedName>
</protein>
<dbReference type="PRINTS" id="PR01657">
    <property type="entry name" value="MCMFAMILY"/>
</dbReference>
<dbReference type="InterPro" id="IPR011011">
    <property type="entry name" value="Znf_FYVE_PHD"/>
</dbReference>
<dbReference type="InterPro" id="IPR012340">
    <property type="entry name" value="NA-bd_OB-fold"/>
</dbReference>
<feature type="region of interest" description="Disordered" evidence="9">
    <location>
        <begin position="355"/>
        <end position="375"/>
    </location>
</feature>
<accession>A0AAD8PE72</accession>
<dbReference type="InterPro" id="IPR002937">
    <property type="entry name" value="Amino_oxidase"/>
</dbReference>
<dbReference type="GO" id="GO:0016491">
    <property type="term" value="F:oxidoreductase activity"/>
    <property type="evidence" value="ECO:0007669"/>
    <property type="project" value="InterPro"/>
</dbReference>
<keyword evidence="7 8" id="KW-0238">DNA-binding</keyword>
<dbReference type="GO" id="GO:0017116">
    <property type="term" value="F:single-stranded DNA helicase activity"/>
    <property type="evidence" value="ECO:0007669"/>
    <property type="project" value="TreeGrafter"/>
</dbReference>
<keyword evidence="2" id="KW-0479">Metal-binding</keyword>
<dbReference type="SUPFAM" id="SSF51905">
    <property type="entry name" value="FAD/NAD(P)-binding domain"/>
    <property type="match status" value="1"/>
</dbReference>
<keyword evidence="12" id="KW-1185">Reference proteome</keyword>
<keyword evidence="5" id="KW-0862">Zinc</keyword>
<dbReference type="GO" id="GO:0005524">
    <property type="term" value="F:ATP binding"/>
    <property type="evidence" value="ECO:0007669"/>
    <property type="project" value="UniProtKB-KW"/>
</dbReference>
<dbReference type="Proteomes" id="UP001230268">
    <property type="component" value="Unassembled WGS sequence"/>
</dbReference>
<dbReference type="SUPFAM" id="SSF52540">
    <property type="entry name" value="P-loop containing nucleoside triphosphate hydrolases"/>
    <property type="match status" value="1"/>
</dbReference>
<evidence type="ECO:0000256" key="9">
    <source>
        <dbReference type="SAM" id="MobiDB-lite"/>
    </source>
</evidence>
<reference evidence="11" key="1">
    <citation type="submission" date="2023-08" db="EMBL/GenBank/DDBJ databases">
        <title>Draft sequence of the Babesia gibsoni genome.</title>
        <authorList>
            <person name="Yamagishi J.Y."/>
            <person name="Xuan X.X."/>
        </authorList>
    </citation>
    <scope>NUCLEOTIDE SEQUENCE</scope>
    <source>
        <strain evidence="11">Azabu</strain>
    </source>
</reference>
<comment type="caution">
    <text evidence="11">The sequence shown here is derived from an EMBL/GenBank/DDBJ whole genome shotgun (WGS) entry which is preliminary data.</text>
</comment>
<dbReference type="GO" id="GO:0006260">
    <property type="term" value="P:DNA replication"/>
    <property type="evidence" value="ECO:0007669"/>
    <property type="project" value="InterPro"/>
</dbReference>
<dbReference type="SUPFAM" id="SSF50249">
    <property type="entry name" value="Nucleic acid-binding proteins"/>
    <property type="match status" value="1"/>
</dbReference>
<evidence type="ECO:0000313" key="12">
    <source>
        <dbReference type="Proteomes" id="UP001230268"/>
    </source>
</evidence>
<dbReference type="PROSITE" id="PS00847">
    <property type="entry name" value="MCM_1"/>
    <property type="match status" value="1"/>
</dbReference>
<dbReference type="Pfam" id="PF00493">
    <property type="entry name" value="MCM"/>
    <property type="match status" value="1"/>
</dbReference>
<evidence type="ECO:0000256" key="6">
    <source>
        <dbReference type="ARBA" id="ARBA00022840"/>
    </source>
</evidence>
<evidence type="ECO:0000313" key="11">
    <source>
        <dbReference type="EMBL" id="KAK1443401.1"/>
    </source>
</evidence>
<dbReference type="Gene3D" id="3.50.50.60">
    <property type="entry name" value="FAD/NAD(P)-binding domain"/>
    <property type="match status" value="2"/>
</dbReference>
<evidence type="ECO:0000256" key="5">
    <source>
        <dbReference type="ARBA" id="ARBA00022833"/>
    </source>
</evidence>
<dbReference type="GO" id="GO:0042555">
    <property type="term" value="C:MCM complex"/>
    <property type="evidence" value="ECO:0007669"/>
    <property type="project" value="TreeGrafter"/>
</dbReference>
<dbReference type="PANTHER" id="PTHR11630">
    <property type="entry name" value="DNA REPLICATION LICENSING FACTOR MCM FAMILY MEMBER"/>
    <property type="match status" value="1"/>
</dbReference>
<dbReference type="EC" id="3.6.4.12" evidence="1"/>
<name>A0AAD8PE72_BABGI</name>
<dbReference type="Gene3D" id="2.40.50.140">
    <property type="entry name" value="Nucleic acid-binding proteins"/>
    <property type="match status" value="1"/>
</dbReference>
<evidence type="ECO:0000256" key="3">
    <source>
        <dbReference type="ARBA" id="ARBA00022741"/>
    </source>
</evidence>
<dbReference type="GO" id="GO:0005634">
    <property type="term" value="C:nucleus"/>
    <property type="evidence" value="ECO:0007669"/>
    <property type="project" value="TreeGrafter"/>
</dbReference>
<dbReference type="InterPro" id="IPR013083">
    <property type="entry name" value="Znf_RING/FYVE/PHD"/>
</dbReference>
<organism evidence="11 12">
    <name type="scientific">Babesia gibsoni</name>
    <dbReference type="NCBI Taxonomy" id="33632"/>
    <lineage>
        <taxon>Eukaryota</taxon>
        <taxon>Sar</taxon>
        <taxon>Alveolata</taxon>
        <taxon>Apicomplexa</taxon>
        <taxon>Aconoidasida</taxon>
        <taxon>Piroplasmida</taxon>
        <taxon>Babesiidae</taxon>
        <taxon>Babesia</taxon>
    </lineage>
</organism>
<evidence type="ECO:0000256" key="7">
    <source>
        <dbReference type="ARBA" id="ARBA00023125"/>
    </source>
</evidence>
<sequence length="2119" mass="241070">MSLPNEVFRHLSYLYFSADEVKGVTSLISSLNDWKLFFLREWARLVSMREDLFLESLELGIDYGLLLECNIPGGVDNFKKALYTKPSFLLSCMSAGLHLATLQRYSYKPQSDRYDSYKDYSKEGTTTVSLLPLLGDLEHFDVDEPIKVKRNVIAQTLLGGRLTGHIFFSETRMRCARVRLENFVPISLFSSLRSHSIGCILSIVGQVVRLSLTKPMILSALFTCNKCGSSFFKKFKNGAFEYASGCYKDECNWTTSTIQRHCVQTTNYQTIRLQEESRNVLNTESRFGENTVNAFVDVELTGGLVDQCCPGNVVQIVGIVDATPISSYDDVGGHISTFNILVKAVSLKVLRKRTGNSSNGNADEAQWNTHPSLAQTNGRFKDSWKVFGSDQDSPYISLAGINTTKDIEGGETYQEELSEESSRYGFIRDIYYNEPNRFYLAAASLCRHAVGRPYIKAGLLLSLLGGVPLYKHSQLQRRGNIHCLLVGDSGVGKSLMLRCLCSMMDSTFFFSGGSITASGLTAAAIREKGNPEYCLEAGALVLSSGGTCCIDELDKTTYQQQNAFLEAMESQSVSIAKGGIICTLNAHCTVICAANPVSGKFNCNTSVYKNIKLLPPLLSRFDLLFLMVDNRMEDKDTYITGHILNREGYACENADEHVLEGMSMKTKISQFKTNDFLDEELLRSYIAYGKNHINPKFTPDARTAVHSFYNELRQLSKTHANCIPITTRQLEGIIRLCQARARGDLCDQITVEHVADVCELFKNTGHFPGFIDSLSQSTTNTKKTKPKSATAILDLFESKLRTLGKHEMDQKDMLELAKETLNSCQSNNSPQQLIDRGASLKLKMLRWIYLFQSLTDRQKTEVLRSITDVRLPDYASYPCFILSEDKDAYVRYYNVALTLKNRLSRKYINLVWSNRGTTIKLKVIIREHHVKGNDESLTNRRLDILRGMDLYCHNKNAYEKVIMLRRGEINKCYLEAIRCRMEVLKALDMSLPDSNPCLFSFPDSPHHTLGCFNVEFNNLMARIFGRNKDIVLWSELFIKSRSEENNVRASPVVPLNKHQPKEPNKQLKLDDEEWDLERIKRVITKEWRASGVNMRFKKRFDDIEECQTDVVIVGAGISGLAAANYLASCGVSVMVIEGRDRIGGRAYTTKFTEKLVGNQCLPEVDIDLGANYLHCCNNLGSTANTPGTETARDPRLRRQDFRSVIGMCQRIHPYVADVAGGANWESTVYTRWGDLKGRTIEMNSVVRANMIAEKIRLRAARKVNSMKKFMRCMPDTPVPKNGSKHLWYVREGIYKEIFDTSSVGSKSSQSELYDYSTSHLYPIAARHRAQAISNGETKFLTDVPQTYHNRLTITRNGRKVRKTEKSSEYISQENKHAYKSDRVFFKPRANDNNHCKTNDRKIHVEKQYRSGSPPPGCSIISDESDTENGKQNDKLGPYQIMEMMLKNSPTGIPRHINVADMYGVMDYLFDEGGRRKSLWDIYIESIIEIFQENKLTASSVTEVEWNMIFVILQSRIGYNSDLRETCISMCRLPNLDETFDNSTSYFSKDSVEDNCNFVSNMFERQRDVYIRHFHVENDSDKLVIDGWDWLLNELSNGLEHSVYLNSRVRSIDVRVQDDEYPVVVHIQPTEGYGISTKMIHAKYAIVAVPSSMISPFTDRREYPNQIMFNPPLDPLKRQALTRYKMGHHNKVILRFHPNDIFWPTDSPQINTLDPRFQFLNLHMYGKTGCILAHCFPPYSATWAEIDSDVEIVRQCLECLRRCFDINRNTMPYPVDALVTSWYKDSFSMGSYSYPGVNASDEDIVHLKSPHPLVYPRVLFAGEYLSSSYYQCVDGAYDTGMRAAEDVAHLGLMVPYPFPISWDTPSLDGMFNPTSREKYLGLTIPLPTQEVFGFYLTDGSDEAFTDEEIEYKAGKQSQYISEELRILKKVKSLVGVTTVNVGNYRRGLNTVIKSMDKLKSSRYWNTALSAAYSIANTMLSVVNNMMTGKENKEVEMHSQSVAKMILQTFVHHEGLRHDYVCHACHSGGELLMCDKPSCNKVWHAECLPFECPSVTSDSAVSWICPVSQRGDNEMEEKEQPLAVTLYWRRRNDWWRVKTLITYCRRVAKRMQTLMERQTQR</sequence>
<evidence type="ECO:0000256" key="4">
    <source>
        <dbReference type="ARBA" id="ARBA00022771"/>
    </source>
</evidence>
<dbReference type="Pfam" id="PF01593">
    <property type="entry name" value="Amino_oxidase"/>
    <property type="match status" value="1"/>
</dbReference>
<dbReference type="SUPFAM" id="SSF57903">
    <property type="entry name" value="FYVE/PHD zinc finger"/>
    <property type="match status" value="1"/>
</dbReference>
<dbReference type="Pfam" id="PF17207">
    <property type="entry name" value="MCM_OB"/>
    <property type="match status" value="1"/>
</dbReference>
<dbReference type="EMBL" id="JAVEPI010000002">
    <property type="protein sequence ID" value="KAK1443401.1"/>
    <property type="molecule type" value="Genomic_DNA"/>
</dbReference>
<dbReference type="InterPro" id="IPR018525">
    <property type="entry name" value="MCM_CS"/>
</dbReference>
<dbReference type="PANTHER" id="PTHR11630:SF47">
    <property type="entry name" value="DNA HELICASE MCM8"/>
    <property type="match status" value="1"/>
</dbReference>
<dbReference type="PROSITE" id="PS50051">
    <property type="entry name" value="MCM_2"/>
    <property type="match status" value="1"/>
</dbReference>
<dbReference type="Gene3D" id="3.40.50.300">
    <property type="entry name" value="P-loop containing nucleotide triphosphate hydrolases"/>
    <property type="match status" value="1"/>
</dbReference>
<dbReference type="SUPFAM" id="SSF51971">
    <property type="entry name" value="Nucleotide-binding domain"/>
    <property type="match status" value="1"/>
</dbReference>
<dbReference type="SMART" id="SM00249">
    <property type="entry name" value="PHD"/>
    <property type="match status" value="1"/>
</dbReference>
<dbReference type="InterPro" id="IPR001965">
    <property type="entry name" value="Znf_PHD"/>
</dbReference>
<dbReference type="InterPro" id="IPR027417">
    <property type="entry name" value="P-loop_NTPase"/>
</dbReference>
<evidence type="ECO:0000256" key="8">
    <source>
        <dbReference type="RuleBase" id="RU004070"/>
    </source>
</evidence>
<gene>
    <name evidence="11" type="ORF">BgAZ_202770</name>
</gene>
<dbReference type="SMART" id="SM00350">
    <property type="entry name" value="MCM"/>
    <property type="match status" value="1"/>
</dbReference>
<dbReference type="InterPro" id="IPR001208">
    <property type="entry name" value="MCM_dom"/>
</dbReference>